<evidence type="ECO:0000313" key="3">
    <source>
        <dbReference type="Proteomes" id="UP000735302"/>
    </source>
</evidence>
<comment type="caution">
    <text evidence="2">The sequence shown here is derived from an EMBL/GenBank/DDBJ whole genome shotgun (WGS) entry which is preliminary data.</text>
</comment>
<evidence type="ECO:0000256" key="1">
    <source>
        <dbReference type="SAM" id="MobiDB-lite"/>
    </source>
</evidence>
<dbReference type="EMBL" id="BLXT01002685">
    <property type="protein sequence ID" value="GFN96602.1"/>
    <property type="molecule type" value="Genomic_DNA"/>
</dbReference>
<name>A0AAV3ZP43_9GAST</name>
<proteinExistence type="predicted"/>
<organism evidence="2 3">
    <name type="scientific">Plakobranchus ocellatus</name>
    <dbReference type="NCBI Taxonomy" id="259542"/>
    <lineage>
        <taxon>Eukaryota</taxon>
        <taxon>Metazoa</taxon>
        <taxon>Spiralia</taxon>
        <taxon>Lophotrochozoa</taxon>
        <taxon>Mollusca</taxon>
        <taxon>Gastropoda</taxon>
        <taxon>Heterobranchia</taxon>
        <taxon>Euthyneura</taxon>
        <taxon>Panpulmonata</taxon>
        <taxon>Sacoglossa</taxon>
        <taxon>Placobranchoidea</taxon>
        <taxon>Plakobranchidae</taxon>
        <taxon>Plakobranchus</taxon>
    </lineage>
</organism>
<accession>A0AAV3ZP43</accession>
<dbReference type="Proteomes" id="UP000735302">
    <property type="component" value="Unassembled WGS sequence"/>
</dbReference>
<feature type="compositionally biased region" description="Polar residues" evidence="1">
    <location>
        <begin position="1"/>
        <end position="11"/>
    </location>
</feature>
<dbReference type="AlphaFoldDB" id="A0AAV3ZP43"/>
<gene>
    <name evidence="2" type="ORF">PoB_002310800</name>
</gene>
<sequence>MVFSEFNSGSQADLIDFQSHPDGEQNGVPRSSTKFVVLSALETRRAKEVAYKLVDILTFLGARKVLQFDNSREFANNVLSSVSTGQS</sequence>
<reference evidence="2 3" key="1">
    <citation type="journal article" date="2021" name="Elife">
        <title>Chloroplast acquisition without the gene transfer in kleptoplastic sea slugs, Plakobranchus ocellatus.</title>
        <authorList>
            <person name="Maeda T."/>
            <person name="Takahashi S."/>
            <person name="Yoshida T."/>
            <person name="Shimamura S."/>
            <person name="Takaki Y."/>
            <person name="Nagai Y."/>
            <person name="Toyoda A."/>
            <person name="Suzuki Y."/>
            <person name="Arimoto A."/>
            <person name="Ishii H."/>
            <person name="Satoh N."/>
            <person name="Nishiyama T."/>
            <person name="Hasebe M."/>
            <person name="Maruyama T."/>
            <person name="Minagawa J."/>
            <person name="Obokata J."/>
            <person name="Shigenobu S."/>
        </authorList>
    </citation>
    <scope>NUCLEOTIDE SEQUENCE [LARGE SCALE GENOMIC DNA]</scope>
</reference>
<feature type="region of interest" description="Disordered" evidence="1">
    <location>
        <begin position="1"/>
        <end position="30"/>
    </location>
</feature>
<evidence type="ECO:0000313" key="2">
    <source>
        <dbReference type="EMBL" id="GFN96602.1"/>
    </source>
</evidence>
<keyword evidence="3" id="KW-1185">Reference proteome</keyword>
<protein>
    <submittedName>
        <fullName evidence="2">Integrase core domain protein</fullName>
    </submittedName>
</protein>